<proteinExistence type="predicted"/>
<dbReference type="GO" id="GO:0006355">
    <property type="term" value="P:regulation of DNA-templated transcription"/>
    <property type="evidence" value="ECO:0007669"/>
    <property type="project" value="InterPro"/>
</dbReference>
<name>A0A7J5BTG8_9MICO</name>
<keyword evidence="3" id="KW-0238">DNA-binding</keyword>
<dbReference type="InterPro" id="IPR000792">
    <property type="entry name" value="Tscrpt_reg_LuxR_C"/>
</dbReference>
<dbReference type="GO" id="GO:0000160">
    <property type="term" value="P:phosphorelay signal transduction system"/>
    <property type="evidence" value="ECO:0007669"/>
    <property type="project" value="InterPro"/>
</dbReference>
<dbReference type="InterPro" id="IPR001789">
    <property type="entry name" value="Sig_transdc_resp-reg_receiver"/>
</dbReference>
<dbReference type="Gene3D" id="3.40.50.2300">
    <property type="match status" value="1"/>
</dbReference>
<dbReference type="RefSeq" id="WP_158040589.1">
    <property type="nucleotide sequence ID" value="NZ_JACCFV010000001.1"/>
</dbReference>
<dbReference type="PANTHER" id="PTHR43214:SF24">
    <property type="entry name" value="TRANSCRIPTIONAL REGULATORY PROTEIN NARL-RELATED"/>
    <property type="match status" value="1"/>
</dbReference>
<dbReference type="InterPro" id="IPR039420">
    <property type="entry name" value="WalR-like"/>
</dbReference>
<dbReference type="SMART" id="SM00421">
    <property type="entry name" value="HTH_LUXR"/>
    <property type="match status" value="1"/>
</dbReference>
<keyword evidence="9" id="KW-1185">Reference proteome</keyword>
<dbReference type="Proteomes" id="UP000467240">
    <property type="component" value="Unassembled WGS sequence"/>
</dbReference>
<feature type="domain" description="HTH luxR-type" evidence="6">
    <location>
        <begin position="155"/>
        <end position="220"/>
    </location>
</feature>
<dbReference type="PROSITE" id="PS50110">
    <property type="entry name" value="RESPONSE_REGULATORY"/>
    <property type="match status" value="1"/>
</dbReference>
<organism evidence="8 9">
    <name type="scientific">Pseudoclavibacter chungangensis</name>
    <dbReference type="NCBI Taxonomy" id="587635"/>
    <lineage>
        <taxon>Bacteria</taxon>
        <taxon>Bacillati</taxon>
        <taxon>Actinomycetota</taxon>
        <taxon>Actinomycetes</taxon>
        <taxon>Micrococcales</taxon>
        <taxon>Microbacteriaceae</taxon>
        <taxon>Pseudoclavibacter</taxon>
    </lineage>
</organism>
<evidence type="ECO:0000313" key="8">
    <source>
        <dbReference type="EMBL" id="KAB1656837.1"/>
    </source>
</evidence>
<dbReference type="PRINTS" id="PR00038">
    <property type="entry name" value="HTHLUXR"/>
</dbReference>
<gene>
    <name evidence="8" type="ORF">F8O01_09300</name>
</gene>
<reference evidence="8 9" key="1">
    <citation type="submission" date="2019-09" db="EMBL/GenBank/DDBJ databases">
        <title>Phylogeny of genus Pseudoclavibacter and closely related genus.</title>
        <authorList>
            <person name="Li Y."/>
        </authorList>
    </citation>
    <scope>NUCLEOTIDE SEQUENCE [LARGE SCALE GENOMIC DNA]</scope>
    <source>
        <strain evidence="8 9">DSM 23821</strain>
    </source>
</reference>
<dbReference type="PANTHER" id="PTHR43214">
    <property type="entry name" value="TWO-COMPONENT RESPONSE REGULATOR"/>
    <property type="match status" value="1"/>
</dbReference>
<keyword evidence="1 5" id="KW-0597">Phosphoprotein</keyword>
<sequence length="224" mass="23927">MTDPTIRVAVCDDHSLFRTGLRMILSNQPDMTFVGEAVDGPGGIALARDLRPDVLLMDVRMPGIDGIEATERIIAELGDAAPRILILTTFDLDEAVARAVAAGASGFVLKAAEPDLLTAAIRTIHAGNQLFAANATVELLQRFASQPAQPAAKPVPAAYETLSDRERDVFLLVAEGLSNAEIAAREFVSAGTVKTHISHILAKLQLRDRVQLVVYAYAHGLVGH</sequence>
<evidence type="ECO:0000256" key="5">
    <source>
        <dbReference type="PROSITE-ProRule" id="PRU00169"/>
    </source>
</evidence>
<dbReference type="CDD" id="cd17535">
    <property type="entry name" value="REC_NarL-like"/>
    <property type="match status" value="1"/>
</dbReference>
<dbReference type="InterPro" id="IPR058245">
    <property type="entry name" value="NreC/VraR/RcsB-like_REC"/>
</dbReference>
<dbReference type="Pfam" id="PF00072">
    <property type="entry name" value="Response_reg"/>
    <property type="match status" value="1"/>
</dbReference>
<evidence type="ECO:0000259" key="6">
    <source>
        <dbReference type="PROSITE" id="PS50043"/>
    </source>
</evidence>
<dbReference type="InterPro" id="IPR011006">
    <property type="entry name" value="CheY-like_superfamily"/>
</dbReference>
<evidence type="ECO:0000259" key="7">
    <source>
        <dbReference type="PROSITE" id="PS50110"/>
    </source>
</evidence>
<dbReference type="SMART" id="SM00448">
    <property type="entry name" value="REC"/>
    <property type="match status" value="1"/>
</dbReference>
<evidence type="ECO:0000256" key="4">
    <source>
        <dbReference type="ARBA" id="ARBA00023163"/>
    </source>
</evidence>
<evidence type="ECO:0000256" key="3">
    <source>
        <dbReference type="ARBA" id="ARBA00023125"/>
    </source>
</evidence>
<dbReference type="PROSITE" id="PS50043">
    <property type="entry name" value="HTH_LUXR_2"/>
    <property type="match status" value="1"/>
</dbReference>
<dbReference type="GO" id="GO:0003677">
    <property type="term" value="F:DNA binding"/>
    <property type="evidence" value="ECO:0007669"/>
    <property type="project" value="UniProtKB-KW"/>
</dbReference>
<keyword evidence="2" id="KW-0805">Transcription regulation</keyword>
<evidence type="ECO:0000256" key="1">
    <source>
        <dbReference type="ARBA" id="ARBA00022553"/>
    </source>
</evidence>
<accession>A0A7J5BTG8</accession>
<feature type="domain" description="Response regulatory" evidence="7">
    <location>
        <begin position="7"/>
        <end position="125"/>
    </location>
</feature>
<dbReference type="AlphaFoldDB" id="A0A7J5BTG8"/>
<dbReference type="SUPFAM" id="SSF52172">
    <property type="entry name" value="CheY-like"/>
    <property type="match status" value="1"/>
</dbReference>
<evidence type="ECO:0000256" key="2">
    <source>
        <dbReference type="ARBA" id="ARBA00023015"/>
    </source>
</evidence>
<dbReference type="Pfam" id="PF00196">
    <property type="entry name" value="GerE"/>
    <property type="match status" value="1"/>
</dbReference>
<protein>
    <submittedName>
        <fullName evidence="8">Response regulator transcription factor</fullName>
    </submittedName>
</protein>
<comment type="caution">
    <text evidence="8">The sequence shown here is derived from an EMBL/GenBank/DDBJ whole genome shotgun (WGS) entry which is preliminary data.</text>
</comment>
<dbReference type="EMBL" id="WBJZ01000010">
    <property type="protein sequence ID" value="KAB1656837.1"/>
    <property type="molecule type" value="Genomic_DNA"/>
</dbReference>
<evidence type="ECO:0000313" key="9">
    <source>
        <dbReference type="Proteomes" id="UP000467240"/>
    </source>
</evidence>
<feature type="modified residue" description="4-aspartylphosphate" evidence="5">
    <location>
        <position position="58"/>
    </location>
</feature>
<dbReference type="CDD" id="cd06170">
    <property type="entry name" value="LuxR_C_like"/>
    <property type="match status" value="1"/>
</dbReference>
<keyword evidence="4" id="KW-0804">Transcription</keyword>
<dbReference type="OrthoDB" id="9808843at2"/>